<name>C0CKP5_BLAHS</name>
<comment type="caution">
    <text evidence="2">The sequence shown here is derived from an EMBL/GenBank/DDBJ whole genome shotgun (WGS) entry which is preliminary data.</text>
</comment>
<keyword evidence="3" id="KW-1185">Reference proteome</keyword>
<dbReference type="HOGENOM" id="CLU_1575452_0_0_9"/>
<organism evidence="2 3">
    <name type="scientific">Blautia hydrogenotrophica (strain DSM 10507 / JCM 14656 / S5a33)</name>
    <name type="common">Ruminococcus hydrogenotrophicus</name>
    <dbReference type="NCBI Taxonomy" id="476272"/>
    <lineage>
        <taxon>Bacteria</taxon>
        <taxon>Bacillati</taxon>
        <taxon>Bacillota</taxon>
        <taxon>Clostridia</taxon>
        <taxon>Lachnospirales</taxon>
        <taxon>Lachnospiraceae</taxon>
        <taxon>Blautia</taxon>
    </lineage>
</organism>
<proteinExistence type="predicted"/>
<protein>
    <recommendedName>
        <fullName evidence="1">Anti-bacteriophage protein A/HamA C-terminal domain-containing protein</fullName>
    </recommendedName>
</protein>
<evidence type="ECO:0000313" key="2">
    <source>
        <dbReference type="EMBL" id="EEG49602.1"/>
    </source>
</evidence>
<dbReference type="eggNOG" id="ENOG502ZAJZ">
    <property type="taxonomic scope" value="Bacteria"/>
</dbReference>
<dbReference type="GeneID" id="86820638"/>
<gene>
    <name evidence="2" type="ORF">RUMHYD_01415</name>
</gene>
<dbReference type="AlphaFoldDB" id="C0CKP5"/>
<accession>C0CKP5</accession>
<dbReference type="RefSeq" id="WP_005947513.1">
    <property type="nucleotide sequence ID" value="NZ_CP136423.1"/>
</dbReference>
<dbReference type="InterPro" id="IPR014976">
    <property type="entry name" value="AbpA_HamA_C"/>
</dbReference>
<sequence>MELMAQSPLKVYSYREMVKAFVKRYKTNKDASEDRKKGMIGELLVRVILELEGRFLTASPFFNMEKRSFKKEYDVALFETATNELWIAEVKFGNIQKRQKNASSAIVRRINTAKRKDLICQYRYADIREKRQTVYPSDLKELWERVQHHTKYYDEFVVLLEMEGCKKYD</sequence>
<evidence type="ECO:0000313" key="3">
    <source>
        <dbReference type="Proteomes" id="UP000003100"/>
    </source>
</evidence>
<dbReference type="Proteomes" id="UP000003100">
    <property type="component" value="Unassembled WGS sequence"/>
</dbReference>
<dbReference type="Pfam" id="PF08878">
    <property type="entry name" value="HamA"/>
    <property type="match status" value="1"/>
</dbReference>
<evidence type="ECO:0000259" key="1">
    <source>
        <dbReference type="Pfam" id="PF08878"/>
    </source>
</evidence>
<feature type="domain" description="Anti-bacteriophage protein A/HamA C-terminal" evidence="1">
    <location>
        <begin position="13"/>
        <end position="142"/>
    </location>
</feature>
<dbReference type="EMBL" id="ACBZ01000071">
    <property type="protein sequence ID" value="EEG49602.1"/>
    <property type="molecule type" value="Genomic_DNA"/>
</dbReference>
<reference evidence="2 3" key="1">
    <citation type="submission" date="2009-01" db="EMBL/GenBank/DDBJ databases">
        <authorList>
            <person name="Fulton L."/>
            <person name="Clifton S."/>
            <person name="Fulton B."/>
            <person name="Xu J."/>
            <person name="Minx P."/>
            <person name="Pepin K.H."/>
            <person name="Johnson M."/>
            <person name="Bhonagiri V."/>
            <person name="Nash W.E."/>
            <person name="Mardis E.R."/>
            <person name="Wilson R.K."/>
        </authorList>
    </citation>
    <scope>NUCLEOTIDE SEQUENCE [LARGE SCALE GENOMIC DNA]</scope>
    <source>
        <strain evidence="3">DSM 10507 / JCM 14656 / S5a33</strain>
    </source>
</reference>
<reference evidence="2 3" key="2">
    <citation type="submission" date="2009-02" db="EMBL/GenBank/DDBJ databases">
        <title>Draft genome sequence of Blautia hydrogenotrophica DSM 10507 (Ruminococcus hydrogenotrophicus DSM 10507).</title>
        <authorList>
            <person name="Sudarsanam P."/>
            <person name="Ley R."/>
            <person name="Guruge J."/>
            <person name="Turnbaugh P.J."/>
            <person name="Mahowald M."/>
            <person name="Liep D."/>
            <person name="Gordon J."/>
        </authorList>
    </citation>
    <scope>NUCLEOTIDE SEQUENCE [LARGE SCALE GENOMIC DNA]</scope>
    <source>
        <strain evidence="3">DSM 10507 / JCM 14656 / S5a33</strain>
    </source>
</reference>
<dbReference type="PATRIC" id="fig|476272.21.peg.2765"/>